<organism evidence="2 3">
    <name type="scientific">Candidatus Sulfuritelmatomonas gaucii</name>
    <dbReference type="NCBI Taxonomy" id="2043161"/>
    <lineage>
        <taxon>Bacteria</taxon>
        <taxon>Pseudomonadati</taxon>
        <taxon>Acidobacteriota</taxon>
        <taxon>Terriglobia</taxon>
        <taxon>Terriglobales</taxon>
        <taxon>Acidobacteriaceae</taxon>
        <taxon>Candidatus Sulfuritelmatomonas</taxon>
    </lineage>
</organism>
<dbReference type="InterPro" id="IPR014922">
    <property type="entry name" value="YdhG-like"/>
</dbReference>
<name>A0A2N9L9D1_9BACT</name>
<evidence type="ECO:0000259" key="1">
    <source>
        <dbReference type="Pfam" id="PF08818"/>
    </source>
</evidence>
<reference evidence="3" key="1">
    <citation type="submission" date="2018-02" db="EMBL/GenBank/DDBJ databases">
        <authorList>
            <person name="Hausmann B."/>
        </authorList>
    </citation>
    <scope>NUCLEOTIDE SEQUENCE [LARGE SCALE GENOMIC DNA]</scope>
    <source>
        <strain evidence="3">Peat soil MAG SbA5</strain>
    </source>
</reference>
<evidence type="ECO:0000313" key="3">
    <source>
        <dbReference type="Proteomes" id="UP000239735"/>
    </source>
</evidence>
<evidence type="ECO:0000313" key="2">
    <source>
        <dbReference type="EMBL" id="SPE19841.1"/>
    </source>
</evidence>
<accession>A0A2N9L9D1</accession>
<dbReference type="AlphaFoldDB" id="A0A2N9L9D1"/>
<dbReference type="Proteomes" id="UP000239735">
    <property type="component" value="Unassembled WGS sequence"/>
</dbReference>
<protein>
    <recommendedName>
        <fullName evidence="1">YdhG-like domain-containing protein</fullName>
    </recommendedName>
</protein>
<proteinExistence type="predicted"/>
<dbReference type="EMBL" id="OKRB01000081">
    <property type="protein sequence ID" value="SPE19841.1"/>
    <property type="molecule type" value="Genomic_DNA"/>
</dbReference>
<gene>
    <name evidence="2" type="ORF">SBA5_250071</name>
</gene>
<feature type="domain" description="YdhG-like" evidence="1">
    <location>
        <begin position="30"/>
        <end position="128"/>
    </location>
</feature>
<sequence>MKNSAPAPANRTEDQLAEFIDKFSPEMARAIRAVRAALRKRVPTANELVYDNYNFFVIGYSSTLRPSDSMMMLVADAHGVRLAFYYGSTLPDPKGILEGSGNQNRFILLESARDLAKPEVEALIGAAIAQGKAPLPKSGRGTLVIRSISAKQRPRRLAASPSRNR</sequence>
<dbReference type="Pfam" id="PF08818">
    <property type="entry name" value="DUF1801"/>
    <property type="match status" value="1"/>
</dbReference>